<dbReference type="HOGENOM" id="CLU_021628_0_0_9"/>
<dbReference type="EMBL" id="AQFT01000099">
    <property type="protein sequence ID" value="EMZ24306.1"/>
    <property type="molecule type" value="Genomic_DNA"/>
</dbReference>
<evidence type="ECO:0000313" key="10">
    <source>
        <dbReference type="Proteomes" id="UP000012589"/>
    </source>
</evidence>
<dbReference type="PANTHER" id="PTHR30003:SF0">
    <property type="entry name" value="GLYCOLATE PERMEASE GLCA-RELATED"/>
    <property type="match status" value="1"/>
</dbReference>
<evidence type="ECO:0000313" key="9">
    <source>
        <dbReference type="EMBL" id="EMZ24306.1"/>
    </source>
</evidence>
<dbReference type="Pfam" id="PF02652">
    <property type="entry name" value="Lactate_perm"/>
    <property type="match status" value="1"/>
</dbReference>
<dbReference type="NCBIfam" id="TIGR00795">
    <property type="entry name" value="lctP"/>
    <property type="match status" value="1"/>
</dbReference>
<feature type="transmembrane region" description="Helical" evidence="8">
    <location>
        <begin position="496"/>
        <end position="514"/>
    </location>
</feature>
<comment type="function">
    <text evidence="8">Uptake of L-lactate across the membrane. Can also transport D-lactate and glycolate.</text>
</comment>
<feature type="transmembrane region" description="Helical" evidence="8">
    <location>
        <begin position="211"/>
        <end position="229"/>
    </location>
</feature>
<feature type="transmembrane region" description="Helical" evidence="8">
    <location>
        <begin position="6"/>
        <end position="23"/>
    </location>
</feature>
<feature type="transmembrane region" description="Helical" evidence="8">
    <location>
        <begin position="376"/>
        <end position="395"/>
    </location>
</feature>
<gene>
    <name evidence="9" type="ORF">C823_03263</name>
</gene>
<name>N2A7V6_9FIRM</name>
<protein>
    <recommendedName>
        <fullName evidence="8">L-lactate permease</fullName>
    </recommendedName>
</protein>
<sequence length="515" mass="53964">MLLLNFLFAMLPIIWLITALSGLKMAGHKACVLALLLTMVLAAGYWKLNAACTITAALEGVLNALWPICLVIVAALFTYNMTLKTGAMEQIKKMLAGVSADQRVLALMIGWGFGNFMEGMAGFGTAVAIPASMLVGIGLHPMRAVLACLVVNSTPTAFGSVGVPTVTLASVTGTEILPLSESIVVIQCILTFISPFLMVCICGGGIRALKGMMGVTMTAALSFTVPWFLTAKFIGPELPDIIGSICCMGCMVAVVKMFRQKPDAAYAIAVSDREQDRQRITVGEGIRAWSSFIFIFLLLMITSNLCPPIHHAIAGIKSSIEVYAGEGANTLTFSWINTPGVMIFLAAVIGGLMQGATAGQMAEVFIWTLKKYRKTILTICSVMAVAKIMSYSGMISDIAKFLVAAAGPLYPFIAPLIGAIGAFVTGSGTSTCVLFGDLQSETAAALGFHAEWLAAANVMGAGIGKMVCPQGIAIGAGAINAVGSESKILSSVLKYFLLYVILAGVICYAGTVIGL</sequence>
<keyword evidence="4 8" id="KW-1003">Cell membrane</keyword>
<evidence type="ECO:0000256" key="3">
    <source>
        <dbReference type="ARBA" id="ARBA00022448"/>
    </source>
</evidence>
<feature type="transmembrane region" description="Helical" evidence="8">
    <location>
        <begin position="119"/>
        <end position="137"/>
    </location>
</feature>
<keyword evidence="6 8" id="KW-1133">Transmembrane helix</keyword>
<evidence type="ECO:0000256" key="8">
    <source>
        <dbReference type="RuleBase" id="RU365092"/>
    </source>
</evidence>
<dbReference type="eggNOG" id="COG1620">
    <property type="taxonomic scope" value="Bacteria"/>
</dbReference>
<feature type="transmembrane region" description="Helical" evidence="8">
    <location>
        <begin position="341"/>
        <end position="369"/>
    </location>
</feature>
<organism evidence="9 10">
    <name type="scientific">Eubacterium plexicaudatum ASF492</name>
    <dbReference type="NCBI Taxonomy" id="1235802"/>
    <lineage>
        <taxon>Bacteria</taxon>
        <taxon>Bacillati</taxon>
        <taxon>Bacillota</taxon>
        <taxon>Clostridia</taxon>
        <taxon>Eubacteriales</taxon>
        <taxon>Eubacteriaceae</taxon>
        <taxon>Eubacterium</taxon>
    </lineage>
</organism>
<keyword evidence="3 8" id="KW-0813">Transport</keyword>
<evidence type="ECO:0000256" key="6">
    <source>
        <dbReference type="ARBA" id="ARBA00022989"/>
    </source>
</evidence>
<proteinExistence type="inferred from homology"/>
<dbReference type="GO" id="GO:0005886">
    <property type="term" value="C:plasma membrane"/>
    <property type="evidence" value="ECO:0007669"/>
    <property type="project" value="UniProtKB-SubCell"/>
</dbReference>
<keyword evidence="10" id="KW-1185">Reference proteome</keyword>
<feature type="transmembrane region" description="Helical" evidence="8">
    <location>
        <begin position="280"/>
        <end position="301"/>
    </location>
</feature>
<dbReference type="STRING" id="1235802.C823_03263"/>
<feature type="transmembrane region" description="Helical" evidence="8">
    <location>
        <begin position="401"/>
        <end position="424"/>
    </location>
</feature>
<feature type="transmembrane region" description="Helical" evidence="8">
    <location>
        <begin position="144"/>
        <end position="163"/>
    </location>
</feature>
<dbReference type="InterPro" id="IPR003804">
    <property type="entry name" value="Lactate_perm"/>
</dbReference>
<comment type="similarity">
    <text evidence="2 8">Belongs to the lactate permease family.</text>
</comment>
<feature type="transmembrane region" description="Helical" evidence="8">
    <location>
        <begin position="60"/>
        <end position="82"/>
    </location>
</feature>
<dbReference type="PATRIC" id="fig|1235802.3.peg.3450"/>
<dbReference type="GO" id="GO:0015129">
    <property type="term" value="F:lactate transmembrane transporter activity"/>
    <property type="evidence" value="ECO:0007669"/>
    <property type="project" value="UniProtKB-UniRule"/>
</dbReference>
<keyword evidence="7 8" id="KW-0472">Membrane</keyword>
<dbReference type="GO" id="GO:0015295">
    <property type="term" value="F:solute:proton symporter activity"/>
    <property type="evidence" value="ECO:0007669"/>
    <property type="project" value="TreeGrafter"/>
</dbReference>
<accession>N2A7V6</accession>
<evidence type="ECO:0000256" key="4">
    <source>
        <dbReference type="ARBA" id="ARBA00022475"/>
    </source>
</evidence>
<dbReference type="PANTHER" id="PTHR30003">
    <property type="entry name" value="L-LACTATE PERMEASE"/>
    <property type="match status" value="1"/>
</dbReference>
<evidence type="ECO:0000256" key="2">
    <source>
        <dbReference type="ARBA" id="ARBA00010100"/>
    </source>
</evidence>
<dbReference type="Proteomes" id="UP000012589">
    <property type="component" value="Unassembled WGS sequence"/>
</dbReference>
<comment type="subcellular location">
    <subcellularLocation>
        <location evidence="1 8">Cell membrane</location>
        <topology evidence="1 8">Multi-pass membrane protein</topology>
    </subcellularLocation>
</comment>
<evidence type="ECO:0000256" key="7">
    <source>
        <dbReference type="ARBA" id="ARBA00023136"/>
    </source>
</evidence>
<evidence type="ECO:0000256" key="5">
    <source>
        <dbReference type="ARBA" id="ARBA00022692"/>
    </source>
</evidence>
<keyword evidence="5 8" id="KW-0812">Transmembrane</keyword>
<feature type="transmembrane region" description="Helical" evidence="8">
    <location>
        <begin position="241"/>
        <end position="259"/>
    </location>
</feature>
<evidence type="ECO:0000256" key="1">
    <source>
        <dbReference type="ARBA" id="ARBA00004651"/>
    </source>
</evidence>
<feature type="transmembrane region" description="Helical" evidence="8">
    <location>
        <begin position="30"/>
        <end position="48"/>
    </location>
</feature>
<dbReference type="AlphaFoldDB" id="N2A7V6"/>
<dbReference type="OrthoDB" id="9761056at2"/>
<comment type="caution">
    <text evidence="9">The sequence shown here is derived from an EMBL/GenBank/DDBJ whole genome shotgun (WGS) entry which is preliminary data.</text>
</comment>
<reference evidence="9 10" key="1">
    <citation type="journal article" date="2014" name="Genome Announc.">
        <title>Draft genome sequences of the altered schaedler flora, a defined bacterial community from gnotobiotic mice.</title>
        <authorList>
            <person name="Wannemuehler M.J."/>
            <person name="Overstreet A.M."/>
            <person name="Ward D.V."/>
            <person name="Phillips G.J."/>
        </authorList>
    </citation>
    <scope>NUCLEOTIDE SEQUENCE [LARGE SCALE GENOMIC DNA]</scope>
    <source>
        <strain evidence="9 10">ASF492</strain>
    </source>
</reference>
<feature type="transmembrane region" description="Helical" evidence="8">
    <location>
        <begin position="183"/>
        <end position="204"/>
    </location>
</feature>